<comment type="caution">
    <text evidence="1">The sequence shown here is derived from an EMBL/GenBank/DDBJ whole genome shotgun (WGS) entry which is preliminary data.</text>
</comment>
<dbReference type="OrthoDB" id="6274432at2759"/>
<organism evidence="1 2">
    <name type="scientific">Protopolystoma xenopodis</name>
    <dbReference type="NCBI Taxonomy" id="117903"/>
    <lineage>
        <taxon>Eukaryota</taxon>
        <taxon>Metazoa</taxon>
        <taxon>Spiralia</taxon>
        <taxon>Lophotrochozoa</taxon>
        <taxon>Platyhelminthes</taxon>
        <taxon>Monogenea</taxon>
        <taxon>Polyopisthocotylea</taxon>
        <taxon>Polystomatidea</taxon>
        <taxon>Polystomatidae</taxon>
        <taxon>Protopolystoma</taxon>
    </lineage>
</organism>
<keyword evidence="2" id="KW-1185">Reference proteome</keyword>
<name>A0A3S5A9L0_9PLAT</name>
<dbReference type="AlphaFoldDB" id="A0A3S5A9L0"/>
<protein>
    <submittedName>
        <fullName evidence="1">Uncharacterized protein</fullName>
    </submittedName>
</protein>
<evidence type="ECO:0000313" key="1">
    <source>
        <dbReference type="EMBL" id="VEL18398.1"/>
    </source>
</evidence>
<evidence type="ECO:0000313" key="2">
    <source>
        <dbReference type="Proteomes" id="UP000784294"/>
    </source>
</evidence>
<gene>
    <name evidence="1" type="ORF">PXEA_LOCUS11838</name>
</gene>
<reference evidence="1" key="1">
    <citation type="submission" date="2018-11" db="EMBL/GenBank/DDBJ databases">
        <authorList>
            <consortium name="Pathogen Informatics"/>
        </authorList>
    </citation>
    <scope>NUCLEOTIDE SEQUENCE</scope>
</reference>
<proteinExistence type="predicted"/>
<sequence>MTPHPDRVATKECVHVVAYMLKKQSVAEHKSDCNDCWLQRSELAEHRPETGPEIEWSQTCRFADYGSSAAKRKMREAIEIN</sequence>
<dbReference type="EMBL" id="CAAALY010036828">
    <property type="protein sequence ID" value="VEL18398.1"/>
    <property type="molecule type" value="Genomic_DNA"/>
</dbReference>
<accession>A0A3S5A9L0</accession>
<dbReference type="Proteomes" id="UP000784294">
    <property type="component" value="Unassembled WGS sequence"/>
</dbReference>